<keyword evidence="2" id="KW-0809">Transit peptide</keyword>
<dbReference type="GO" id="GO:0005759">
    <property type="term" value="C:mitochondrial matrix"/>
    <property type="evidence" value="ECO:0007669"/>
    <property type="project" value="TreeGrafter"/>
</dbReference>
<evidence type="ECO:0000256" key="2">
    <source>
        <dbReference type="ARBA" id="ARBA00022946"/>
    </source>
</evidence>
<dbReference type="OrthoDB" id="10064535at2759"/>
<protein>
    <submittedName>
        <fullName evidence="3">Uncharacterized protein</fullName>
    </submittedName>
</protein>
<dbReference type="Gene3D" id="1.25.70.10">
    <property type="entry name" value="Transcription termination factor 3, mitochondrial"/>
    <property type="match status" value="1"/>
</dbReference>
<dbReference type="Proteomes" id="UP000279307">
    <property type="component" value="Chromosome 1"/>
</dbReference>
<dbReference type="InterPro" id="IPR038538">
    <property type="entry name" value="MTERF_sf"/>
</dbReference>
<reference evidence="3" key="1">
    <citation type="journal article" date="2018" name="Genome Res.">
        <title>The genomic architecture and molecular evolution of ant odorant receptors.</title>
        <authorList>
            <person name="McKenzie S.K."/>
            <person name="Kronauer D.J.C."/>
        </authorList>
    </citation>
    <scope>NUCLEOTIDE SEQUENCE [LARGE SCALE GENOMIC DNA]</scope>
    <source>
        <strain evidence="3">Clonal line C1</strain>
    </source>
</reference>
<accession>A0A3L8E355</accession>
<dbReference type="EMBL" id="QOIP01000001">
    <property type="protein sequence ID" value="RLU27134.1"/>
    <property type="molecule type" value="Genomic_DNA"/>
</dbReference>
<evidence type="ECO:0000313" key="3">
    <source>
        <dbReference type="EMBL" id="RLU27134.1"/>
    </source>
</evidence>
<gene>
    <name evidence="3" type="ORF">DMN91_000933</name>
</gene>
<evidence type="ECO:0000256" key="1">
    <source>
        <dbReference type="ARBA" id="ARBA00007692"/>
    </source>
</evidence>
<dbReference type="GO" id="GO:0006393">
    <property type="term" value="P:termination of mitochondrial transcription"/>
    <property type="evidence" value="ECO:0007669"/>
    <property type="project" value="TreeGrafter"/>
</dbReference>
<organism evidence="3">
    <name type="scientific">Ooceraea biroi</name>
    <name type="common">Clonal raider ant</name>
    <name type="synonym">Cerapachys biroi</name>
    <dbReference type="NCBI Taxonomy" id="2015173"/>
    <lineage>
        <taxon>Eukaryota</taxon>
        <taxon>Metazoa</taxon>
        <taxon>Ecdysozoa</taxon>
        <taxon>Arthropoda</taxon>
        <taxon>Hexapoda</taxon>
        <taxon>Insecta</taxon>
        <taxon>Pterygota</taxon>
        <taxon>Neoptera</taxon>
        <taxon>Endopterygota</taxon>
        <taxon>Hymenoptera</taxon>
        <taxon>Apocrita</taxon>
        <taxon>Aculeata</taxon>
        <taxon>Formicoidea</taxon>
        <taxon>Formicidae</taxon>
        <taxon>Dorylinae</taxon>
        <taxon>Ooceraea</taxon>
    </lineage>
</organism>
<dbReference type="AlphaFoldDB" id="A0A3L8E355"/>
<sequence length="474" mass="55384">MLQKYNVNVKPLKDLQYSFMLGNCCLEHRINVLKDIGVSNLDVSLITRVPHLLRKQLSTFKEITKIPAEQSITRNIFSRLGNEIPNKLSELESKDKLTAKQYYQACLLHCKTEVFELPYLDDRILLRSYKLWKSVSMIAETLKILRTDLGYDEKMIKKHAFVITASADNIRLLLNSFDDICGVPIVTFLKNYPYLLFQDANNIKQLLVTLKRYEIPNEQIKKYNKILKIDNETFIERMEMIKRHSDLYIWLKHPRILDIILHTNMTKDRIDFLHIVNRVKWARPHTILSKKINLEKFLQNNISIISTKKALKYVFSKELGTDHVDLINILARHKHWKTVGFVEIDQMLKYLKQHFTISEICQNIHIVLYAQSRVEEVLADLKQQYSNSTEHSFTNNQYLALCLYMLEKDNHFTDDGIWSGRYNAQQQSLDPLSLKRSLKGINDDTSISDIDDVSIEDSDSICNNLIDDSTPSSI</sequence>
<dbReference type="PANTHER" id="PTHR15437:SF7">
    <property type="entry name" value="TRANSCRIPTION TERMINATION FACTOR 5, MITOCHONDRIAL"/>
    <property type="match status" value="1"/>
</dbReference>
<dbReference type="InterPro" id="IPR003690">
    <property type="entry name" value="MTERF"/>
</dbReference>
<name>A0A3L8E355_OOCBI</name>
<dbReference type="PANTHER" id="PTHR15437">
    <property type="entry name" value="TRANSCRIPTION TERMINATION FACTOR, MITOCHONDRIAL"/>
    <property type="match status" value="1"/>
</dbReference>
<reference evidence="3" key="2">
    <citation type="submission" date="2018-07" db="EMBL/GenBank/DDBJ databases">
        <authorList>
            <person name="Mckenzie S.K."/>
            <person name="Kronauer D.J.C."/>
        </authorList>
    </citation>
    <scope>NUCLEOTIDE SEQUENCE</scope>
    <source>
        <strain evidence="3">Clonal line C1</strain>
    </source>
</reference>
<dbReference type="GO" id="GO:0003676">
    <property type="term" value="F:nucleic acid binding"/>
    <property type="evidence" value="ECO:0007669"/>
    <property type="project" value="InterPro"/>
</dbReference>
<proteinExistence type="inferred from homology"/>
<comment type="caution">
    <text evidence="3">The sequence shown here is derived from an EMBL/GenBank/DDBJ whole genome shotgun (WGS) entry which is preliminary data.</text>
</comment>
<comment type="similarity">
    <text evidence="1">Belongs to the mTERF family.</text>
</comment>